<keyword evidence="6" id="KW-0255">Endonuclease</keyword>
<dbReference type="InterPro" id="IPR002156">
    <property type="entry name" value="RNaseH_domain"/>
</dbReference>
<dbReference type="PANTHER" id="PTHR10642:SF26">
    <property type="entry name" value="RIBONUCLEASE H1"/>
    <property type="match status" value="1"/>
</dbReference>
<dbReference type="Pfam" id="PF00075">
    <property type="entry name" value="RNase_H"/>
    <property type="match status" value="1"/>
</dbReference>
<evidence type="ECO:0000256" key="6">
    <source>
        <dbReference type="ARBA" id="ARBA00022759"/>
    </source>
</evidence>
<reference evidence="10" key="1">
    <citation type="submission" date="2022-11" db="EMBL/GenBank/DDBJ databases">
        <authorList>
            <person name="Petersen C."/>
        </authorList>
    </citation>
    <scope>NUCLEOTIDE SEQUENCE</scope>
    <source>
        <strain evidence="10">IBT 26290</strain>
    </source>
</reference>
<accession>A0A9W9LM93</accession>
<dbReference type="InterPro" id="IPR050092">
    <property type="entry name" value="RNase_H"/>
</dbReference>
<evidence type="ECO:0000256" key="7">
    <source>
        <dbReference type="ARBA" id="ARBA00022801"/>
    </source>
</evidence>
<dbReference type="EMBL" id="JAPQKN010000003">
    <property type="protein sequence ID" value="KAJ5166644.1"/>
    <property type="molecule type" value="Genomic_DNA"/>
</dbReference>
<feature type="domain" description="RNase H type-1" evidence="9">
    <location>
        <begin position="50"/>
        <end position="244"/>
    </location>
</feature>
<keyword evidence="7" id="KW-0378">Hydrolase</keyword>
<dbReference type="PANTHER" id="PTHR10642">
    <property type="entry name" value="RIBONUCLEASE H1"/>
    <property type="match status" value="1"/>
</dbReference>
<dbReference type="GO" id="GO:0004523">
    <property type="term" value="F:RNA-DNA hybrid ribonuclease activity"/>
    <property type="evidence" value="ECO:0007669"/>
    <property type="project" value="UniProtKB-EC"/>
</dbReference>
<dbReference type="AlphaFoldDB" id="A0A9W9LM93"/>
<comment type="similarity">
    <text evidence="2">Belongs to the RNase H family.</text>
</comment>
<dbReference type="GO" id="GO:0043137">
    <property type="term" value="P:DNA replication, removal of RNA primer"/>
    <property type="evidence" value="ECO:0007669"/>
    <property type="project" value="TreeGrafter"/>
</dbReference>
<sequence>MANNRDQDFSQAHREYCHLPEHHPSHEDDPSSSEHPSRTFPIDRYNPAFIKPQEIEAFDGSWVFMACPGSTTNCPHCKNHVYHIGCLVVSISGALSTTSDPPRSSIGVFFGPDNKKNLASVLDGDKHTTQTAELKACLEALTRLFVLHTTWQIEPPKKSTCYPLHTVIIKSDSEYVVMGATEWLSKWKENGWKKGSGQPVANPELWRLVDSMLKQLEYDIKVEFWLVRREMNGIAIRFAKEALGEA</sequence>
<evidence type="ECO:0000259" key="9">
    <source>
        <dbReference type="PROSITE" id="PS50879"/>
    </source>
</evidence>
<evidence type="ECO:0000313" key="11">
    <source>
        <dbReference type="Proteomes" id="UP001149163"/>
    </source>
</evidence>
<keyword evidence="4" id="KW-0540">Nuclease</keyword>
<proteinExistence type="inferred from homology"/>
<keyword evidence="11" id="KW-1185">Reference proteome</keyword>
<evidence type="ECO:0000256" key="5">
    <source>
        <dbReference type="ARBA" id="ARBA00022723"/>
    </source>
</evidence>
<evidence type="ECO:0000313" key="10">
    <source>
        <dbReference type="EMBL" id="KAJ5166644.1"/>
    </source>
</evidence>
<keyword evidence="5" id="KW-0479">Metal-binding</keyword>
<dbReference type="CDD" id="cd13934">
    <property type="entry name" value="RNase_H_Dikarya_like"/>
    <property type="match status" value="1"/>
</dbReference>
<dbReference type="GO" id="GO:0003676">
    <property type="term" value="F:nucleic acid binding"/>
    <property type="evidence" value="ECO:0007669"/>
    <property type="project" value="InterPro"/>
</dbReference>
<dbReference type="EC" id="3.1.26.4" evidence="3"/>
<comment type="catalytic activity">
    <reaction evidence="1">
        <text>Endonucleolytic cleavage to 5'-phosphomonoester.</text>
        <dbReference type="EC" id="3.1.26.4"/>
    </reaction>
</comment>
<name>A0A9W9LM93_9EURO</name>
<dbReference type="PROSITE" id="PS50879">
    <property type="entry name" value="RNASE_H_1"/>
    <property type="match status" value="1"/>
</dbReference>
<gene>
    <name evidence="10" type="ORF">N7482_005425</name>
</gene>
<dbReference type="InterPro" id="IPR036397">
    <property type="entry name" value="RNaseH_sf"/>
</dbReference>
<organism evidence="10 11">
    <name type="scientific">Penicillium canariense</name>
    <dbReference type="NCBI Taxonomy" id="189055"/>
    <lineage>
        <taxon>Eukaryota</taxon>
        <taxon>Fungi</taxon>
        <taxon>Dikarya</taxon>
        <taxon>Ascomycota</taxon>
        <taxon>Pezizomycotina</taxon>
        <taxon>Eurotiomycetes</taxon>
        <taxon>Eurotiomycetidae</taxon>
        <taxon>Eurotiales</taxon>
        <taxon>Aspergillaceae</taxon>
        <taxon>Penicillium</taxon>
    </lineage>
</organism>
<comment type="caution">
    <text evidence="10">The sequence shown here is derived from an EMBL/GenBank/DDBJ whole genome shotgun (WGS) entry which is preliminary data.</text>
</comment>
<evidence type="ECO:0000256" key="3">
    <source>
        <dbReference type="ARBA" id="ARBA00012180"/>
    </source>
</evidence>
<dbReference type="RefSeq" id="XP_056543105.1">
    <property type="nucleotide sequence ID" value="XM_056687550.1"/>
</dbReference>
<dbReference type="GeneID" id="81426726"/>
<feature type="region of interest" description="Disordered" evidence="8">
    <location>
        <begin position="1"/>
        <end position="39"/>
    </location>
</feature>
<protein>
    <recommendedName>
        <fullName evidence="3">ribonuclease H</fullName>
        <ecNumber evidence="3">3.1.26.4</ecNumber>
    </recommendedName>
</protein>
<dbReference type="GO" id="GO:0046872">
    <property type="term" value="F:metal ion binding"/>
    <property type="evidence" value="ECO:0007669"/>
    <property type="project" value="UniProtKB-KW"/>
</dbReference>
<dbReference type="SUPFAM" id="SSF53098">
    <property type="entry name" value="Ribonuclease H-like"/>
    <property type="match status" value="1"/>
</dbReference>
<evidence type="ECO:0000256" key="1">
    <source>
        <dbReference type="ARBA" id="ARBA00000077"/>
    </source>
</evidence>
<evidence type="ECO:0000256" key="2">
    <source>
        <dbReference type="ARBA" id="ARBA00005300"/>
    </source>
</evidence>
<dbReference type="Proteomes" id="UP001149163">
    <property type="component" value="Unassembled WGS sequence"/>
</dbReference>
<dbReference type="OrthoDB" id="245563at2759"/>
<reference evidence="10" key="2">
    <citation type="journal article" date="2023" name="IMA Fungus">
        <title>Comparative genomic study of the Penicillium genus elucidates a diverse pangenome and 15 lateral gene transfer events.</title>
        <authorList>
            <person name="Petersen C."/>
            <person name="Sorensen T."/>
            <person name="Nielsen M.R."/>
            <person name="Sondergaard T.E."/>
            <person name="Sorensen J.L."/>
            <person name="Fitzpatrick D.A."/>
            <person name="Frisvad J.C."/>
            <person name="Nielsen K.L."/>
        </authorList>
    </citation>
    <scope>NUCLEOTIDE SEQUENCE</scope>
    <source>
        <strain evidence="10">IBT 26290</strain>
    </source>
</reference>
<dbReference type="Gene3D" id="3.30.420.10">
    <property type="entry name" value="Ribonuclease H-like superfamily/Ribonuclease H"/>
    <property type="match status" value="1"/>
</dbReference>
<feature type="compositionally biased region" description="Basic and acidic residues" evidence="8">
    <location>
        <begin position="1"/>
        <end position="29"/>
    </location>
</feature>
<evidence type="ECO:0000256" key="8">
    <source>
        <dbReference type="SAM" id="MobiDB-lite"/>
    </source>
</evidence>
<evidence type="ECO:0000256" key="4">
    <source>
        <dbReference type="ARBA" id="ARBA00022722"/>
    </source>
</evidence>
<dbReference type="InterPro" id="IPR012337">
    <property type="entry name" value="RNaseH-like_sf"/>
</dbReference>